<reference evidence="7" key="1">
    <citation type="journal article" date="2020" name="Stud. Mycol.">
        <title>101 Dothideomycetes genomes: a test case for predicting lifestyles and emergence of pathogens.</title>
        <authorList>
            <person name="Haridas S."/>
            <person name="Albert R."/>
            <person name="Binder M."/>
            <person name="Bloem J."/>
            <person name="Labutti K."/>
            <person name="Salamov A."/>
            <person name="Andreopoulos B."/>
            <person name="Baker S."/>
            <person name="Barry K."/>
            <person name="Bills G."/>
            <person name="Bluhm B."/>
            <person name="Cannon C."/>
            <person name="Castanera R."/>
            <person name="Culley D."/>
            <person name="Daum C."/>
            <person name="Ezra D."/>
            <person name="Gonzalez J."/>
            <person name="Henrissat B."/>
            <person name="Kuo A."/>
            <person name="Liang C."/>
            <person name="Lipzen A."/>
            <person name="Lutzoni F."/>
            <person name="Magnuson J."/>
            <person name="Mondo S."/>
            <person name="Nolan M."/>
            <person name="Ohm R."/>
            <person name="Pangilinan J."/>
            <person name="Park H.-J."/>
            <person name="Ramirez L."/>
            <person name="Alfaro M."/>
            <person name="Sun H."/>
            <person name="Tritt A."/>
            <person name="Yoshinaga Y."/>
            <person name="Zwiers L.-H."/>
            <person name="Turgeon B."/>
            <person name="Goodwin S."/>
            <person name="Spatafora J."/>
            <person name="Crous P."/>
            <person name="Grigoriev I."/>
        </authorList>
    </citation>
    <scope>NUCLEOTIDE SEQUENCE</scope>
    <source>
        <strain evidence="7">CBS 207.26</strain>
    </source>
</reference>
<dbReference type="PANTHER" id="PTHR11455">
    <property type="entry name" value="CRYPTOCHROME"/>
    <property type="match status" value="1"/>
</dbReference>
<dbReference type="Pfam" id="PF03441">
    <property type="entry name" value="FAD_binding_7"/>
    <property type="match status" value="1"/>
</dbReference>
<evidence type="ECO:0000256" key="1">
    <source>
        <dbReference type="ARBA" id="ARBA00005862"/>
    </source>
</evidence>
<comment type="cofactor">
    <cofactor evidence="4">
        <name>FAD</name>
        <dbReference type="ChEBI" id="CHEBI:57692"/>
    </cofactor>
    <text evidence="4">Binds 1 FAD per subunit.</text>
</comment>
<feature type="domain" description="Cryptochrome/DNA photolyase FAD-binding" evidence="6">
    <location>
        <begin position="318"/>
        <end position="366"/>
    </location>
</feature>
<keyword evidence="2 4" id="KW-0285">Flavoprotein</keyword>
<proteinExistence type="inferred from homology"/>
<feature type="binding site" evidence="4">
    <location>
        <begin position="212"/>
        <end position="216"/>
    </location>
    <ligand>
        <name>FAD</name>
        <dbReference type="ChEBI" id="CHEBI:57692"/>
    </ligand>
</feature>
<dbReference type="AlphaFoldDB" id="A0A6A6DHX9"/>
<gene>
    <name evidence="7" type="ORF">K469DRAFT_742636</name>
</gene>
<dbReference type="InterPro" id="IPR005101">
    <property type="entry name" value="Cryptochr/Photolyase_FAD-bd"/>
</dbReference>
<dbReference type="GO" id="GO:0071949">
    <property type="term" value="F:FAD binding"/>
    <property type="evidence" value="ECO:0007669"/>
    <property type="project" value="TreeGrafter"/>
</dbReference>
<sequence>MPKTQRIYCQFYIFPACQVEVSGFLPSSAGRCLYPEARSKVAGLWRTGPHHTKFIAEGVVGLIGEVVERMLDWGQNVAGIWMTDEEGTEEKNDGKDVKRVAECSGVDFALWNDDNRDLPFTKTFDLPNVYTTYRKSLELLRSRPRPTLPTPTNLPPLPPAITPQKNPFKILSTHPFTRGETAAQERLSHLVSSGTMGSYKETRNGMLGLDFSTKLSAYLAQGDLTARQGVKGYGKGENVGTNAVRFELLEGLRGLSTRKFGVRMYLIDGIRDYPDTEDSGKEASQNGQNHSSRERWRYLDRSGGYGPHRCLQPRTLSYGFMSSRTHQNIASPPSSHLGIDWRVGTEWYEFLLTDYDVGNNWGNWQYALDYDGNGDYIRLWVPELWSARLMDKVGNDREEVDKQKLLCPYQTWTSSEWEKEQLGLRGLEWVDNPPVKFNFPVSKGGGADPGGKRSRQRKRERRWTIEGV</sequence>
<feature type="binding site" evidence="4">
    <location>
        <begin position="354"/>
        <end position="356"/>
    </location>
    <ligand>
        <name>FAD</name>
        <dbReference type="ChEBI" id="CHEBI:57692"/>
    </ligand>
</feature>
<evidence type="ECO:0000259" key="6">
    <source>
        <dbReference type="Pfam" id="PF03441"/>
    </source>
</evidence>
<evidence type="ECO:0000256" key="4">
    <source>
        <dbReference type="PIRSR" id="PIRSR602081-1"/>
    </source>
</evidence>
<dbReference type="SUPFAM" id="SSF52425">
    <property type="entry name" value="Cryptochrome/photolyase, N-terminal domain"/>
    <property type="match status" value="1"/>
</dbReference>
<dbReference type="Gene3D" id="1.25.40.80">
    <property type="match status" value="1"/>
</dbReference>
<dbReference type="GO" id="GO:0003904">
    <property type="term" value="F:deoxyribodipyrimidine photo-lyase activity"/>
    <property type="evidence" value="ECO:0007669"/>
    <property type="project" value="TreeGrafter"/>
</dbReference>
<keyword evidence="3 4" id="KW-0274">FAD</keyword>
<dbReference type="PANTHER" id="PTHR11455:SF22">
    <property type="entry name" value="CRYPTOCHROME DASH"/>
    <property type="match status" value="1"/>
</dbReference>
<protein>
    <submittedName>
        <fullName evidence="7">Cryptochrome/photolyase FAD-binding domain-containing protein</fullName>
    </submittedName>
</protein>
<evidence type="ECO:0000256" key="3">
    <source>
        <dbReference type="ARBA" id="ARBA00022827"/>
    </source>
</evidence>
<keyword evidence="7" id="KW-0456">Lyase</keyword>
<feature type="compositionally biased region" description="Pro residues" evidence="5">
    <location>
        <begin position="146"/>
        <end position="161"/>
    </location>
</feature>
<dbReference type="Proteomes" id="UP000800200">
    <property type="component" value="Unassembled WGS sequence"/>
</dbReference>
<dbReference type="GO" id="GO:0003684">
    <property type="term" value="F:damaged DNA binding"/>
    <property type="evidence" value="ECO:0007669"/>
    <property type="project" value="TreeGrafter"/>
</dbReference>
<dbReference type="SUPFAM" id="SSF48173">
    <property type="entry name" value="Cryptochrome/photolyase FAD-binding domain"/>
    <property type="match status" value="1"/>
</dbReference>
<evidence type="ECO:0000256" key="5">
    <source>
        <dbReference type="SAM" id="MobiDB-lite"/>
    </source>
</evidence>
<organism evidence="7 8">
    <name type="scientific">Zopfia rhizophila CBS 207.26</name>
    <dbReference type="NCBI Taxonomy" id="1314779"/>
    <lineage>
        <taxon>Eukaryota</taxon>
        <taxon>Fungi</taxon>
        <taxon>Dikarya</taxon>
        <taxon>Ascomycota</taxon>
        <taxon>Pezizomycotina</taxon>
        <taxon>Dothideomycetes</taxon>
        <taxon>Dothideomycetes incertae sedis</taxon>
        <taxon>Zopfiaceae</taxon>
        <taxon>Zopfia</taxon>
    </lineage>
</organism>
<evidence type="ECO:0000313" key="7">
    <source>
        <dbReference type="EMBL" id="KAF2177196.1"/>
    </source>
</evidence>
<evidence type="ECO:0000313" key="8">
    <source>
        <dbReference type="Proteomes" id="UP000800200"/>
    </source>
</evidence>
<feature type="compositionally biased region" description="Basic residues" evidence="5">
    <location>
        <begin position="452"/>
        <end position="461"/>
    </location>
</feature>
<comment type="similarity">
    <text evidence="1">Belongs to the DNA photolyase class-1 family.</text>
</comment>
<dbReference type="EMBL" id="ML994692">
    <property type="protein sequence ID" value="KAF2177196.1"/>
    <property type="molecule type" value="Genomic_DNA"/>
</dbReference>
<dbReference type="InterPro" id="IPR036134">
    <property type="entry name" value="Crypto/Photolyase_FAD-like_sf"/>
</dbReference>
<evidence type="ECO:0000256" key="2">
    <source>
        <dbReference type="ARBA" id="ARBA00022630"/>
    </source>
</evidence>
<accession>A0A6A6DHX9</accession>
<feature type="region of interest" description="Disordered" evidence="5">
    <location>
        <begin position="440"/>
        <end position="468"/>
    </location>
</feature>
<dbReference type="InterPro" id="IPR002081">
    <property type="entry name" value="Cryptochrome/DNA_photolyase_1"/>
</dbReference>
<dbReference type="InterPro" id="IPR036155">
    <property type="entry name" value="Crypto/Photolyase_N_sf"/>
</dbReference>
<keyword evidence="8" id="KW-1185">Reference proteome</keyword>
<feature type="region of interest" description="Disordered" evidence="5">
    <location>
        <begin position="143"/>
        <end position="164"/>
    </location>
</feature>
<dbReference type="Gene3D" id="1.10.579.10">
    <property type="entry name" value="DNA Cyclobutane Dipyrimidine Photolyase, subunit A, domain 3"/>
    <property type="match status" value="1"/>
</dbReference>
<name>A0A6A6DHX9_9PEZI</name>
<dbReference type="OrthoDB" id="435881at2759"/>
<feature type="binding site" evidence="4">
    <location>
        <position position="199"/>
    </location>
    <ligand>
        <name>FAD</name>
        <dbReference type="ChEBI" id="CHEBI:57692"/>
    </ligand>
</feature>
<dbReference type="GO" id="GO:0000719">
    <property type="term" value="P:photoreactive repair"/>
    <property type="evidence" value="ECO:0007669"/>
    <property type="project" value="TreeGrafter"/>
</dbReference>